<dbReference type="AlphaFoldDB" id="A0A5X8MSF2"/>
<gene>
    <name evidence="1" type="ORF">EUV16_21640</name>
</gene>
<name>A0A5X8MSF2_SALET</name>
<accession>A0A5X8MSF2</accession>
<comment type="caution">
    <text evidence="1">The sequence shown here is derived from an EMBL/GenBank/DDBJ whole genome shotgun (WGS) entry which is preliminary data.</text>
</comment>
<reference evidence="1" key="1">
    <citation type="submission" date="2019-01" db="EMBL/GenBank/DDBJ databases">
        <authorList>
            <person name="Ashton P.M."/>
            <person name="Dallman T."/>
            <person name="Nair S."/>
            <person name="De Pinna E."/>
            <person name="Peters T."/>
            <person name="Grant K."/>
        </authorList>
    </citation>
    <scope>NUCLEOTIDE SEQUENCE</scope>
    <source>
        <strain evidence="1">559803</strain>
    </source>
</reference>
<proteinExistence type="predicted"/>
<evidence type="ECO:0000313" key="1">
    <source>
        <dbReference type="EMBL" id="ECB0429261.1"/>
    </source>
</evidence>
<organism evidence="1">
    <name type="scientific">Salmonella enterica subsp. enterica serovar Agbeni</name>
    <dbReference type="NCBI Taxonomy" id="1967642"/>
    <lineage>
        <taxon>Bacteria</taxon>
        <taxon>Pseudomonadati</taxon>
        <taxon>Pseudomonadota</taxon>
        <taxon>Gammaproteobacteria</taxon>
        <taxon>Enterobacterales</taxon>
        <taxon>Enterobacteriaceae</taxon>
        <taxon>Salmonella</taxon>
    </lineage>
</organism>
<protein>
    <submittedName>
        <fullName evidence="1">Uncharacterized protein</fullName>
    </submittedName>
</protein>
<sequence length="97" mass="10388">MGIMINQQLTIDLKILASALGCLDRHTLSEIITLGGMPCSKSRADAILRGAGAVKNATGNSNMQGTKINRSATVTPDEFHAFCVGLKIWLESLETKE</sequence>
<dbReference type="EMBL" id="AAHWHN010000029">
    <property type="protein sequence ID" value="ECB0429261.1"/>
    <property type="molecule type" value="Genomic_DNA"/>
</dbReference>